<dbReference type="Proteomes" id="UP000254504">
    <property type="component" value="Chromosome"/>
</dbReference>
<sequence length="202" mass="23776">MKRTFLLIELVFVIVILGILYTMFTPKMPNHKLEEVTNRVLIYLNYTRYKALVDDKFEKDVAEWFKRRWTMKFMRCRSDKGGGIYFTIYSETNDKGHTGQKESLKDPLTNRYIYSSNHCNKNIENSPFVLLKNYGIEDVQISCNTTDSLGQISFGVDGRVYTKLTSENIELKKPCTIRFISTTKEFRDIKIYPKIGYIERIN</sequence>
<evidence type="ECO:0008006" key="6">
    <source>
        <dbReference type="Google" id="ProtNLM"/>
    </source>
</evidence>
<dbReference type="AlphaFoldDB" id="A0AAD0QKH9"/>
<organism evidence="2 4">
    <name type="scientific">Aliarcobacter trophiarum LMG 25534</name>
    <dbReference type="NCBI Taxonomy" id="1032241"/>
    <lineage>
        <taxon>Bacteria</taxon>
        <taxon>Pseudomonadati</taxon>
        <taxon>Campylobacterota</taxon>
        <taxon>Epsilonproteobacteria</taxon>
        <taxon>Campylobacterales</taxon>
        <taxon>Arcobacteraceae</taxon>
        <taxon>Aliarcobacter</taxon>
    </lineage>
</organism>
<dbReference type="EMBL" id="CP031367">
    <property type="protein sequence ID" value="AXK49647.1"/>
    <property type="molecule type" value="Genomic_DNA"/>
</dbReference>
<reference evidence="3 5" key="1">
    <citation type="submission" date="2017-10" db="EMBL/GenBank/DDBJ databases">
        <title>Genomics of the genus Arcobacter.</title>
        <authorList>
            <person name="Perez-Cataluna A."/>
            <person name="Figueras M.J."/>
        </authorList>
    </citation>
    <scope>NUCLEOTIDE SEQUENCE [LARGE SCALE GENOMIC DNA]</scope>
    <source>
        <strain evidence="3 5">LMG 25534</strain>
    </source>
</reference>
<evidence type="ECO:0000313" key="3">
    <source>
        <dbReference type="EMBL" id="RXJ89402.1"/>
    </source>
</evidence>
<keyword evidence="5" id="KW-1185">Reference proteome</keyword>
<feature type="transmembrane region" description="Helical" evidence="1">
    <location>
        <begin position="6"/>
        <end position="24"/>
    </location>
</feature>
<evidence type="ECO:0000313" key="5">
    <source>
        <dbReference type="Proteomes" id="UP000289132"/>
    </source>
</evidence>
<dbReference type="InterPro" id="IPR045584">
    <property type="entry name" value="Pilin-like"/>
</dbReference>
<gene>
    <name evidence="2" type="ORF">ATR_1829</name>
    <name evidence="3" type="ORF">CRU87_09250</name>
</gene>
<keyword evidence="1" id="KW-1133">Transmembrane helix</keyword>
<dbReference type="SUPFAM" id="SSF54523">
    <property type="entry name" value="Pili subunits"/>
    <property type="match status" value="1"/>
</dbReference>
<name>A0AAD0QKH9_9BACT</name>
<reference evidence="2 4" key="2">
    <citation type="submission" date="2018-07" db="EMBL/GenBank/DDBJ databases">
        <title>Complete genome of the Arcobacter trophiarum type strain LMG 25534.</title>
        <authorList>
            <person name="Miller W.G."/>
            <person name="Yee E."/>
        </authorList>
    </citation>
    <scope>NUCLEOTIDE SEQUENCE [LARGE SCALE GENOMIC DNA]</scope>
    <source>
        <strain evidence="2 4">LMG 25534</strain>
    </source>
</reference>
<evidence type="ECO:0000256" key="1">
    <source>
        <dbReference type="SAM" id="Phobius"/>
    </source>
</evidence>
<evidence type="ECO:0000313" key="2">
    <source>
        <dbReference type="EMBL" id="AXK49647.1"/>
    </source>
</evidence>
<proteinExistence type="predicted"/>
<evidence type="ECO:0000313" key="4">
    <source>
        <dbReference type="Proteomes" id="UP000254504"/>
    </source>
</evidence>
<dbReference type="Proteomes" id="UP000289132">
    <property type="component" value="Unassembled WGS sequence"/>
</dbReference>
<dbReference type="EMBL" id="PDKD01000022">
    <property type="protein sequence ID" value="RXJ89402.1"/>
    <property type="molecule type" value="Genomic_DNA"/>
</dbReference>
<dbReference type="RefSeq" id="WP_115429115.1">
    <property type="nucleotide sequence ID" value="NZ_CP031367.1"/>
</dbReference>
<accession>A0AAD0QKH9</accession>
<keyword evidence="1" id="KW-0472">Membrane</keyword>
<dbReference type="KEGG" id="atp:ATR_1829"/>
<keyword evidence="1" id="KW-0812">Transmembrane</keyword>
<protein>
    <recommendedName>
        <fullName evidence="6">Type II secretion system protein</fullName>
    </recommendedName>
</protein>